<gene>
    <name evidence="1" type="ORF">J2Z76_001096</name>
</gene>
<evidence type="ECO:0000313" key="2">
    <source>
        <dbReference type="Proteomes" id="UP001519342"/>
    </source>
</evidence>
<dbReference type="Proteomes" id="UP001519342">
    <property type="component" value="Unassembled WGS sequence"/>
</dbReference>
<accession>A0ABS4GC51</accession>
<name>A0ABS4GC51_9FIRM</name>
<evidence type="ECO:0000313" key="1">
    <source>
        <dbReference type="EMBL" id="MBP1925239.1"/>
    </source>
</evidence>
<dbReference type="EMBL" id="JAGGKS010000002">
    <property type="protein sequence ID" value="MBP1925239.1"/>
    <property type="molecule type" value="Genomic_DNA"/>
</dbReference>
<reference evidence="1 2" key="1">
    <citation type="submission" date="2021-03" db="EMBL/GenBank/DDBJ databases">
        <title>Genomic Encyclopedia of Type Strains, Phase IV (KMG-IV): sequencing the most valuable type-strain genomes for metagenomic binning, comparative biology and taxonomic classification.</title>
        <authorList>
            <person name="Goeker M."/>
        </authorList>
    </citation>
    <scope>NUCLEOTIDE SEQUENCE [LARGE SCALE GENOMIC DNA]</scope>
    <source>
        <strain evidence="1 2">DSM 24004</strain>
    </source>
</reference>
<proteinExistence type="predicted"/>
<keyword evidence="2" id="KW-1185">Reference proteome</keyword>
<dbReference type="RefSeq" id="WP_280922369.1">
    <property type="nucleotide sequence ID" value="NZ_JAGGKS010000002.1"/>
</dbReference>
<sequence length="44" mass="5064">MSMIIAVAEIKSLENPGIINKINIRFKEGVYHENKKGRTKKYSN</sequence>
<organism evidence="1 2">
    <name type="scientific">Sedimentibacter acidaminivorans</name>
    <dbReference type="NCBI Taxonomy" id="913099"/>
    <lineage>
        <taxon>Bacteria</taxon>
        <taxon>Bacillati</taxon>
        <taxon>Bacillota</taxon>
        <taxon>Tissierellia</taxon>
        <taxon>Sedimentibacter</taxon>
    </lineage>
</organism>
<evidence type="ECO:0008006" key="3">
    <source>
        <dbReference type="Google" id="ProtNLM"/>
    </source>
</evidence>
<protein>
    <recommendedName>
        <fullName evidence="3">Transposase</fullName>
    </recommendedName>
</protein>
<comment type="caution">
    <text evidence="1">The sequence shown here is derived from an EMBL/GenBank/DDBJ whole genome shotgun (WGS) entry which is preliminary data.</text>
</comment>